<keyword evidence="1" id="KW-0472">Membrane</keyword>
<evidence type="ECO:0000256" key="1">
    <source>
        <dbReference type="SAM" id="Phobius"/>
    </source>
</evidence>
<feature type="transmembrane region" description="Helical" evidence="1">
    <location>
        <begin position="203"/>
        <end position="221"/>
    </location>
</feature>
<accession>A0A0P8A3X2</accession>
<evidence type="ECO:0000313" key="2">
    <source>
        <dbReference type="EMBL" id="KPQ41099.1"/>
    </source>
</evidence>
<keyword evidence="1" id="KW-1133">Transmembrane helix</keyword>
<comment type="caution">
    <text evidence="2">The sequence shown here is derived from an EMBL/GenBank/DDBJ whole genome shotgun (WGS) entry which is preliminary data.</text>
</comment>
<keyword evidence="1" id="KW-0812">Transmembrane</keyword>
<feature type="transmembrane region" description="Helical" evidence="1">
    <location>
        <begin position="177"/>
        <end position="196"/>
    </location>
</feature>
<reference evidence="2 3" key="1">
    <citation type="submission" date="2015-09" db="EMBL/GenBank/DDBJ databases">
        <title>A metagenomics-based metabolic model of nitrate-dependent anaerobic oxidation of methane by Methanoperedens-like archaea.</title>
        <authorList>
            <person name="Arshad A."/>
            <person name="Speth D.R."/>
            <person name="De Graaf R.M."/>
            <person name="Op Den Camp H.J."/>
            <person name="Jetten M.S."/>
            <person name="Welte C.U."/>
        </authorList>
    </citation>
    <scope>NUCLEOTIDE SEQUENCE [LARGE SCALE GENOMIC DNA]</scope>
</reference>
<gene>
    <name evidence="2" type="ORF">MPEBLZ_04355</name>
</gene>
<organism evidence="2 3">
    <name type="scientific">Candidatus Methanoperedens nitratireducens</name>
    <dbReference type="NCBI Taxonomy" id="1392998"/>
    <lineage>
        <taxon>Archaea</taxon>
        <taxon>Methanobacteriati</taxon>
        <taxon>Methanobacteriota</taxon>
        <taxon>Stenosarchaea group</taxon>
        <taxon>Methanomicrobia</taxon>
        <taxon>Methanosarcinales</taxon>
        <taxon>ANME-2 cluster</taxon>
        <taxon>Candidatus Methanoperedentaceae</taxon>
        <taxon>Candidatus Methanoperedens</taxon>
    </lineage>
</organism>
<name>A0A0P8A3X2_9EURY</name>
<protein>
    <submittedName>
        <fullName evidence="2">Uncharacterized protein</fullName>
    </submittedName>
</protein>
<dbReference type="Proteomes" id="UP000050360">
    <property type="component" value="Unassembled WGS sequence"/>
</dbReference>
<evidence type="ECO:0000313" key="3">
    <source>
        <dbReference type="Proteomes" id="UP000050360"/>
    </source>
</evidence>
<dbReference type="AlphaFoldDB" id="A0A0P8A3X2"/>
<dbReference type="EMBL" id="LKCM01000440">
    <property type="protein sequence ID" value="KPQ41099.1"/>
    <property type="molecule type" value="Genomic_DNA"/>
</dbReference>
<feature type="transmembrane region" description="Helical" evidence="1">
    <location>
        <begin position="227"/>
        <end position="245"/>
    </location>
</feature>
<sequence>MKLKYYVNNFWASVILAIFILLIFTVAAGAYTLSSSSATPSKIYKCQPSVISATFSDFAAITAVTVIIENKNAILVNGTSLTPYEEYAMANAGGGQWTYTYGNDPTIVWGNKSISFNVSTAGGYAINTTTSYVFVYSDICTGTGISNVSIGIGNYTNRLARDEGNLLTFMIQPFVDYWGQIFYVLCVFAIVMAMYIKNQHVGPPLLTGVGLLGFLAAYNLLPDGWKIYMAIIMAAVIAGILWKVFKK</sequence>
<proteinExistence type="predicted"/>